<dbReference type="AlphaFoldDB" id="A0A0S4IYJ6"/>
<sequence>MGSCCSFQPLRPPRQGQSGNSLSSSSLIGVDPGTGESPRRGSSARRERSSSVLRDRSRSESRNTSFIVQQQPQLASSSHRRAGGSTQFSPLQQVQLQQNQPTSRRPSVPLHPGTVSSISPVISGETIFMSSGRPPRIKVQVIDEANDEGGTKFSFSSPRIADHTLSPHQPRQETEEYAHEIGTPDRAQVNQGNSPANADDAAAAAAAAHASLGSERQAIARQSRWETPPRSPPPPPVSSTTAATNPLQCSQRESNSNSDNRGGTTDLETTGVFHDIKLLRSNEATNSARLFRVSAVASGGADDEADVSYLSEVVVGDEV</sequence>
<proteinExistence type="predicted"/>
<feature type="compositionally biased region" description="Polar residues" evidence="1">
    <location>
        <begin position="242"/>
        <end position="268"/>
    </location>
</feature>
<dbReference type="EMBL" id="CYKH01000672">
    <property type="protein sequence ID" value="CUG14470.1"/>
    <property type="molecule type" value="Genomic_DNA"/>
</dbReference>
<feature type="compositionally biased region" description="Low complexity" evidence="1">
    <location>
        <begin position="86"/>
        <end position="103"/>
    </location>
</feature>
<feature type="compositionally biased region" description="Basic and acidic residues" evidence="1">
    <location>
        <begin position="44"/>
        <end position="61"/>
    </location>
</feature>
<accession>A0A0S4IYJ6</accession>
<evidence type="ECO:0000256" key="1">
    <source>
        <dbReference type="SAM" id="MobiDB-lite"/>
    </source>
</evidence>
<feature type="compositionally biased region" description="Basic and acidic residues" evidence="1">
    <location>
        <begin position="170"/>
        <end position="183"/>
    </location>
</feature>
<dbReference type="Proteomes" id="UP000051952">
    <property type="component" value="Unassembled WGS sequence"/>
</dbReference>
<feature type="compositionally biased region" description="Low complexity" evidence="1">
    <location>
        <begin position="196"/>
        <end position="210"/>
    </location>
</feature>
<dbReference type="VEuPathDB" id="TriTrypDB:BSAL_74945"/>
<feature type="compositionally biased region" description="Low complexity" evidence="1">
    <location>
        <begin position="15"/>
        <end position="27"/>
    </location>
</feature>
<keyword evidence="3" id="KW-1185">Reference proteome</keyword>
<name>A0A0S4IYJ6_BODSA</name>
<reference evidence="3" key="1">
    <citation type="submission" date="2015-09" db="EMBL/GenBank/DDBJ databases">
        <authorList>
            <consortium name="Pathogen Informatics"/>
        </authorList>
    </citation>
    <scope>NUCLEOTIDE SEQUENCE [LARGE SCALE GENOMIC DNA]</scope>
    <source>
        <strain evidence="3">Lake Konstanz</strain>
    </source>
</reference>
<gene>
    <name evidence="2" type="ORF">BSAL_74945</name>
</gene>
<feature type="region of interest" description="Disordered" evidence="1">
    <location>
        <begin position="1"/>
        <end position="118"/>
    </location>
</feature>
<feature type="region of interest" description="Disordered" evidence="1">
    <location>
        <begin position="148"/>
        <end position="268"/>
    </location>
</feature>
<evidence type="ECO:0000313" key="3">
    <source>
        <dbReference type="Proteomes" id="UP000051952"/>
    </source>
</evidence>
<protein>
    <submittedName>
        <fullName evidence="2">Uncharacterized protein</fullName>
    </submittedName>
</protein>
<feature type="compositionally biased region" description="Polar residues" evidence="1">
    <location>
        <begin position="63"/>
        <end position="77"/>
    </location>
</feature>
<evidence type="ECO:0000313" key="2">
    <source>
        <dbReference type="EMBL" id="CUG14470.1"/>
    </source>
</evidence>
<organism evidence="2 3">
    <name type="scientific">Bodo saltans</name>
    <name type="common">Flagellated protozoan</name>
    <dbReference type="NCBI Taxonomy" id="75058"/>
    <lineage>
        <taxon>Eukaryota</taxon>
        <taxon>Discoba</taxon>
        <taxon>Euglenozoa</taxon>
        <taxon>Kinetoplastea</taxon>
        <taxon>Metakinetoplastina</taxon>
        <taxon>Eubodonida</taxon>
        <taxon>Bodonidae</taxon>
        <taxon>Bodo</taxon>
    </lineage>
</organism>
<feature type="non-terminal residue" evidence="2">
    <location>
        <position position="319"/>
    </location>
</feature>